<dbReference type="CDD" id="cd00431">
    <property type="entry name" value="cysteine_hydrolases"/>
    <property type="match status" value="1"/>
</dbReference>
<keyword evidence="3" id="KW-1185">Reference proteome</keyword>
<protein>
    <submittedName>
        <fullName evidence="4">Probable inactive nicotinamidase At3g16190</fullName>
    </submittedName>
</protein>
<sequence length="197" mass="21289">MAAAKGSETAMLVIDMQNDFILPELESPVMVAGGEAIVSSVVKAVSVARERGMFVIWVVREHDPLGRDVELFRRHLYSNGEGPTMKGAKGAALVDGLAIKEGEYKLVKTRFSAFFATHLHSLLQSSGIKSLVVVGVQTPNCIRQTVFDAVALDYQTVTVIVDATAAATPEIHSANIRDMKNIGVLTPTLQEWCSFDA</sequence>
<dbReference type="OrthoDB" id="167809at2759"/>
<dbReference type="KEGG" id="pda:103702554"/>
<dbReference type="Pfam" id="PF00857">
    <property type="entry name" value="Isochorismatase"/>
    <property type="match status" value="1"/>
</dbReference>
<dbReference type="RefSeq" id="XP_008783254.2">
    <property type="nucleotide sequence ID" value="XM_008785032.4"/>
</dbReference>
<dbReference type="Proteomes" id="UP000228380">
    <property type="component" value="Chromosome 8"/>
</dbReference>
<comment type="similarity">
    <text evidence="1">Belongs to the isochorismatase family.</text>
</comment>
<name>A0A8B7BQH7_PHODC</name>
<dbReference type="Gene3D" id="3.40.50.850">
    <property type="entry name" value="Isochorismatase-like"/>
    <property type="match status" value="1"/>
</dbReference>
<reference evidence="4" key="2">
    <citation type="submission" date="2025-08" db="UniProtKB">
        <authorList>
            <consortium name="RefSeq"/>
        </authorList>
    </citation>
    <scope>IDENTIFICATION</scope>
    <source>
        <tissue evidence="4">Young leaves</tissue>
    </source>
</reference>
<dbReference type="PANTHER" id="PTHR47044">
    <property type="entry name" value="OS02G0276400 PROTEIN"/>
    <property type="match status" value="1"/>
</dbReference>
<evidence type="ECO:0000259" key="2">
    <source>
        <dbReference type="Pfam" id="PF00857"/>
    </source>
</evidence>
<evidence type="ECO:0000313" key="4">
    <source>
        <dbReference type="RefSeq" id="XP_008783254.2"/>
    </source>
</evidence>
<dbReference type="InterPro" id="IPR000868">
    <property type="entry name" value="Isochorismatase-like_dom"/>
</dbReference>
<dbReference type="GeneID" id="103702554"/>
<evidence type="ECO:0000256" key="1">
    <source>
        <dbReference type="ARBA" id="ARBA00006336"/>
    </source>
</evidence>
<proteinExistence type="inferred from homology"/>
<organism evidence="3 4">
    <name type="scientific">Phoenix dactylifera</name>
    <name type="common">Date palm</name>
    <dbReference type="NCBI Taxonomy" id="42345"/>
    <lineage>
        <taxon>Eukaryota</taxon>
        <taxon>Viridiplantae</taxon>
        <taxon>Streptophyta</taxon>
        <taxon>Embryophyta</taxon>
        <taxon>Tracheophyta</taxon>
        <taxon>Spermatophyta</taxon>
        <taxon>Magnoliopsida</taxon>
        <taxon>Liliopsida</taxon>
        <taxon>Arecaceae</taxon>
        <taxon>Coryphoideae</taxon>
        <taxon>Phoeniceae</taxon>
        <taxon>Phoenix</taxon>
    </lineage>
</organism>
<dbReference type="SUPFAM" id="SSF52499">
    <property type="entry name" value="Isochorismatase-like hydrolases"/>
    <property type="match status" value="1"/>
</dbReference>
<dbReference type="InterPro" id="IPR036380">
    <property type="entry name" value="Isochorismatase-like_sf"/>
</dbReference>
<gene>
    <name evidence="4" type="primary">LOC103702554</name>
</gene>
<feature type="domain" description="Isochorismatase-like" evidence="2">
    <location>
        <begin position="9"/>
        <end position="184"/>
    </location>
</feature>
<accession>A0A8B7BQH7</accession>
<reference evidence="3" key="1">
    <citation type="journal article" date="2019" name="Nat. Commun.">
        <title>Genome-wide association mapping of date palm fruit traits.</title>
        <authorList>
            <person name="Hazzouri K.M."/>
            <person name="Gros-Balthazard M."/>
            <person name="Flowers J.M."/>
            <person name="Copetti D."/>
            <person name="Lemansour A."/>
            <person name="Lebrun M."/>
            <person name="Masmoudi K."/>
            <person name="Ferrand S."/>
            <person name="Dhar M.I."/>
            <person name="Fresquez Z.A."/>
            <person name="Rosas U."/>
            <person name="Zhang J."/>
            <person name="Talag J."/>
            <person name="Lee S."/>
            <person name="Kudrna D."/>
            <person name="Powell R.F."/>
            <person name="Leitch I.J."/>
            <person name="Krueger R.R."/>
            <person name="Wing R.A."/>
            <person name="Amiri K.M.A."/>
            <person name="Purugganan M.D."/>
        </authorList>
    </citation>
    <scope>NUCLEOTIDE SEQUENCE [LARGE SCALE GENOMIC DNA]</scope>
    <source>
        <strain evidence="3">cv. Khalas</strain>
    </source>
</reference>
<dbReference type="AlphaFoldDB" id="A0A8B7BQH7"/>
<evidence type="ECO:0000313" key="3">
    <source>
        <dbReference type="Proteomes" id="UP000228380"/>
    </source>
</evidence>